<accession>A0A5N6TDI5</accession>
<comment type="similarity">
    <text evidence="1">Belongs to the asteroid family.</text>
</comment>
<keyword evidence="4" id="KW-1185">Reference proteome</keyword>
<dbReference type="PANTHER" id="PTHR15665:SF1">
    <property type="entry name" value="PROTEIN ASTEROID HOMOLOG 1"/>
    <property type="match status" value="1"/>
</dbReference>
<proteinExistence type="inferred from homology"/>
<dbReference type="AlphaFoldDB" id="A0A5N6TDI5"/>
<dbReference type="Pfam" id="PF12813">
    <property type="entry name" value="XPG_I_2"/>
    <property type="match status" value="1"/>
</dbReference>
<evidence type="ECO:0000259" key="2">
    <source>
        <dbReference type="Pfam" id="PF12813"/>
    </source>
</evidence>
<name>A0A5N6TDI5_ASPAV</name>
<reference evidence="3 4" key="1">
    <citation type="submission" date="2019-04" db="EMBL/GenBank/DDBJ databases">
        <title>Friends and foes A comparative genomics study of 23 Aspergillus species from section Flavi.</title>
        <authorList>
            <consortium name="DOE Joint Genome Institute"/>
            <person name="Kjaerbolling I."/>
            <person name="Vesth T."/>
            <person name="Frisvad J.C."/>
            <person name="Nybo J.L."/>
            <person name="Theobald S."/>
            <person name="Kildgaard S."/>
            <person name="Isbrandt T."/>
            <person name="Kuo A."/>
            <person name="Sato A."/>
            <person name="Lyhne E.K."/>
            <person name="Kogle M.E."/>
            <person name="Wiebenga A."/>
            <person name="Kun R.S."/>
            <person name="Lubbers R.J."/>
            <person name="Makela M.R."/>
            <person name="Barry K."/>
            <person name="Chovatia M."/>
            <person name="Clum A."/>
            <person name="Daum C."/>
            <person name="Haridas S."/>
            <person name="He G."/>
            <person name="LaButti K."/>
            <person name="Lipzen A."/>
            <person name="Mondo S."/>
            <person name="Riley R."/>
            <person name="Salamov A."/>
            <person name="Simmons B.A."/>
            <person name="Magnuson J.K."/>
            <person name="Henrissat B."/>
            <person name="Mortensen U.H."/>
            <person name="Larsen T.O."/>
            <person name="Devries R.P."/>
            <person name="Grigoriev I.V."/>
            <person name="Machida M."/>
            <person name="Baker S.E."/>
            <person name="Andersen M.R."/>
        </authorList>
    </citation>
    <scope>NUCLEOTIDE SEQUENCE [LARGE SCALE GENOMIC DNA]</scope>
    <source>
        <strain evidence="3 4">IBT 18842</strain>
    </source>
</reference>
<evidence type="ECO:0000256" key="1">
    <source>
        <dbReference type="ARBA" id="ARBA00007398"/>
    </source>
</evidence>
<dbReference type="InterPro" id="IPR026832">
    <property type="entry name" value="Asteroid"/>
</dbReference>
<dbReference type="InterPro" id="IPR029060">
    <property type="entry name" value="PIN-like_dom_sf"/>
</dbReference>
<dbReference type="EMBL" id="ML742559">
    <property type="protein sequence ID" value="KAE8144347.1"/>
    <property type="molecule type" value="Genomic_DNA"/>
</dbReference>
<dbReference type="SUPFAM" id="SSF88723">
    <property type="entry name" value="PIN domain-like"/>
    <property type="match status" value="1"/>
</dbReference>
<dbReference type="PANTHER" id="PTHR15665">
    <property type="entry name" value="ASTEROID PROTEIN"/>
    <property type="match status" value="1"/>
</dbReference>
<dbReference type="Proteomes" id="UP000325780">
    <property type="component" value="Unassembled WGS sequence"/>
</dbReference>
<feature type="domain" description="Asteroid" evidence="2">
    <location>
        <begin position="162"/>
        <end position="425"/>
    </location>
</feature>
<sequence length="629" mass="71696">MLIPAMGIPRLRRHVNAFSEPVLLASEPHNKQTVIPHVQSVVIDGPSLVYHVFWRLMSWSDENLGFPGAQPTCDEVSCGVMTYLLLFTILGVKIERICFDGALPLEKRETRLSRLEKSRRKLELLRCKSQCYLRARGCKHAVSFDNISHSRTLPVRHTNIPENPFIVPAVLEDLKNRWNKENILDVARLTLGVQSIGVTGFPWANVAIMVPGEADIYCVCMAKQTGSSILTNDSDLLLYDLGAQGSVISLDSIEIIGYHGEQKEWQMKALRLSPTLVARRLGIPNMQHFAFQLKTDPNAGTAELVRRSKNYSGDAPEYQLFIHQYQSETLDHQESMRQTPQDLDARVSELFCQYELPQTYLSSNAPRMYLAILPEDHAKRCAWVEGRLYRKLAYSILNASRPDSERSEFVNEYTRRGGRIAVDKIVLRDKKWIVEKTNMLVSRLKSIHNILGGKALSPGYWIMFSLCELYCVDPSHTFPDSAQLRRFFTVGHMGEKLEWSDIHFSAQIQSILYSLRILNQLLRVSTSCDSMENLGSILADLPPLRVMMEPVSNVMKECLTETVSEFVDQFLRLLEKEFCIRDGEKTKINTPTTLSPAVSRPEEQHQYLTGRQKTLRAKTDNIYDILAME</sequence>
<dbReference type="CDD" id="cd18675">
    <property type="entry name" value="PIN_SpAst1-like"/>
    <property type="match status" value="1"/>
</dbReference>
<dbReference type="Gene3D" id="3.40.50.1010">
    <property type="entry name" value="5'-nuclease"/>
    <property type="match status" value="1"/>
</dbReference>
<dbReference type="OrthoDB" id="5297549at2759"/>
<evidence type="ECO:0000313" key="4">
    <source>
        <dbReference type="Proteomes" id="UP000325780"/>
    </source>
</evidence>
<evidence type="ECO:0000313" key="3">
    <source>
        <dbReference type="EMBL" id="KAE8144347.1"/>
    </source>
</evidence>
<dbReference type="InterPro" id="IPR039436">
    <property type="entry name" value="Asteroid_dom"/>
</dbReference>
<protein>
    <submittedName>
        <fullName evidence="3">XPG domain containing-domain-containing protein</fullName>
    </submittedName>
</protein>
<organism evidence="3 4">
    <name type="scientific">Aspergillus avenaceus</name>
    <dbReference type="NCBI Taxonomy" id="36643"/>
    <lineage>
        <taxon>Eukaryota</taxon>
        <taxon>Fungi</taxon>
        <taxon>Dikarya</taxon>
        <taxon>Ascomycota</taxon>
        <taxon>Pezizomycotina</taxon>
        <taxon>Eurotiomycetes</taxon>
        <taxon>Eurotiomycetidae</taxon>
        <taxon>Eurotiales</taxon>
        <taxon>Aspergillaceae</taxon>
        <taxon>Aspergillus</taxon>
        <taxon>Aspergillus subgen. Circumdati</taxon>
    </lineage>
</organism>
<gene>
    <name evidence="3" type="ORF">BDV25DRAFT_98280</name>
</gene>